<accession>A0A6A7BRC8</accession>
<evidence type="ECO:0000313" key="2">
    <source>
        <dbReference type="Proteomes" id="UP000799421"/>
    </source>
</evidence>
<evidence type="ECO:0000313" key="1">
    <source>
        <dbReference type="EMBL" id="KAF2857760.1"/>
    </source>
</evidence>
<dbReference type="AlphaFoldDB" id="A0A6A7BRC8"/>
<protein>
    <submittedName>
        <fullName evidence="1">Uncharacterized protein</fullName>
    </submittedName>
</protein>
<name>A0A6A7BRC8_9PEZI</name>
<organism evidence="1 2">
    <name type="scientific">Piedraia hortae CBS 480.64</name>
    <dbReference type="NCBI Taxonomy" id="1314780"/>
    <lineage>
        <taxon>Eukaryota</taxon>
        <taxon>Fungi</taxon>
        <taxon>Dikarya</taxon>
        <taxon>Ascomycota</taxon>
        <taxon>Pezizomycotina</taxon>
        <taxon>Dothideomycetes</taxon>
        <taxon>Dothideomycetidae</taxon>
        <taxon>Capnodiales</taxon>
        <taxon>Piedraiaceae</taxon>
        <taxon>Piedraia</taxon>
    </lineage>
</organism>
<dbReference type="EMBL" id="MU006028">
    <property type="protein sequence ID" value="KAF2857760.1"/>
    <property type="molecule type" value="Genomic_DNA"/>
</dbReference>
<gene>
    <name evidence="1" type="ORF">K470DRAFT_158710</name>
</gene>
<dbReference type="Proteomes" id="UP000799421">
    <property type="component" value="Unassembled WGS sequence"/>
</dbReference>
<keyword evidence="2" id="KW-1185">Reference proteome</keyword>
<reference evidence="1" key="1">
    <citation type="journal article" date="2020" name="Stud. Mycol.">
        <title>101 Dothideomycetes genomes: a test case for predicting lifestyles and emergence of pathogens.</title>
        <authorList>
            <person name="Haridas S."/>
            <person name="Albert R."/>
            <person name="Binder M."/>
            <person name="Bloem J."/>
            <person name="Labutti K."/>
            <person name="Salamov A."/>
            <person name="Andreopoulos B."/>
            <person name="Baker S."/>
            <person name="Barry K."/>
            <person name="Bills G."/>
            <person name="Bluhm B."/>
            <person name="Cannon C."/>
            <person name="Castanera R."/>
            <person name="Culley D."/>
            <person name="Daum C."/>
            <person name="Ezra D."/>
            <person name="Gonzalez J."/>
            <person name="Henrissat B."/>
            <person name="Kuo A."/>
            <person name="Liang C."/>
            <person name="Lipzen A."/>
            <person name="Lutzoni F."/>
            <person name="Magnuson J."/>
            <person name="Mondo S."/>
            <person name="Nolan M."/>
            <person name="Ohm R."/>
            <person name="Pangilinan J."/>
            <person name="Park H.-J."/>
            <person name="Ramirez L."/>
            <person name="Alfaro M."/>
            <person name="Sun H."/>
            <person name="Tritt A."/>
            <person name="Yoshinaga Y."/>
            <person name="Zwiers L.-H."/>
            <person name="Turgeon B."/>
            <person name="Goodwin S."/>
            <person name="Spatafora J."/>
            <person name="Crous P."/>
            <person name="Grigoriev I."/>
        </authorList>
    </citation>
    <scope>NUCLEOTIDE SEQUENCE</scope>
    <source>
        <strain evidence="1">CBS 480.64</strain>
    </source>
</reference>
<sequence>MIVVIYHRVSQWIMPHPQPKTAHPKLRVGDHQLIFERRASYWFVLYVQSSMMMSCQFNPVRWHRCHTAAQIFALLSFPPKGSLPSPAVPPPRICGGMFLSSWDKPVGGELVKISSSRVGGDSDQVEDVQGRNLSVGWFGELGIFEAESITRLLSRRMMEFHRS</sequence>
<proteinExistence type="predicted"/>